<dbReference type="Proteomes" id="UP000199287">
    <property type="component" value="Unassembled WGS sequence"/>
</dbReference>
<evidence type="ECO:0000256" key="9">
    <source>
        <dbReference type="ARBA" id="ARBA00022777"/>
    </source>
</evidence>
<dbReference type="InterPro" id="IPR035965">
    <property type="entry name" value="PAS-like_dom_sf"/>
</dbReference>
<comment type="similarity">
    <text evidence="3">In the N-terminal section; belongs to the phytochrome family.</text>
</comment>
<dbReference type="SUPFAM" id="SSF55874">
    <property type="entry name" value="ATPase domain of HSP90 chaperone/DNA topoisomerase II/histidine kinase"/>
    <property type="match status" value="1"/>
</dbReference>
<dbReference type="GO" id="GO:0016020">
    <property type="term" value="C:membrane"/>
    <property type="evidence" value="ECO:0007669"/>
    <property type="project" value="UniProtKB-SubCell"/>
</dbReference>
<dbReference type="SMART" id="SM00388">
    <property type="entry name" value="HisKA"/>
    <property type="match status" value="1"/>
</dbReference>
<dbReference type="CDD" id="cd16922">
    <property type="entry name" value="HATPase_EvgS-ArcB-TorS-like"/>
    <property type="match status" value="1"/>
</dbReference>
<keyword evidence="18" id="KW-1185">Reference proteome</keyword>
<evidence type="ECO:0000256" key="11">
    <source>
        <dbReference type="ARBA" id="ARBA00022989"/>
    </source>
</evidence>
<sequence length="438" mass="50001">MKGKGDLQEKWRENIKNVLKERELDSRFIQNKSLEEVLEEFSVYHQELTYQNEELRRIQRELEASKEHYYKMFYDAPLGYVLVNEDHRITAANHFFTHFISPVDGVAIGHPIEEWISPESQDAFYFHLKQVVETGENRDLQIKMISQDEEKVVKIYSNLIQENPEAYFIRIALVDLSREKQMEEALVNKNKELEKARKQAESANKVKTQILANMSHEIRTPLNGIIGFLQLMQETSLDEEQEEYLNMMKESSARLLHLMNNLLDLSKIESGQISINHQCFNLLSVLTHVVEKAGGGLEEKQIEITLNHDDGIPEELIGDQSKLQQILMNLMENAVKFTEKGSILLESKGLRGSDGGIEIQFSVKDTGIGVAEESQRSVFDSFSQADNSNTRKYGGSGLGLTISKKLVEAMGGRIGMESNINEGSCFTVILPFYECAER</sequence>
<dbReference type="PRINTS" id="PR00344">
    <property type="entry name" value="BCTRLSENSOR"/>
</dbReference>
<protein>
    <recommendedName>
        <fullName evidence="14">Circadian input-output histidine kinase CikA</fullName>
        <ecNumber evidence="4">2.7.13.3</ecNumber>
    </recommendedName>
</protein>
<evidence type="ECO:0000256" key="2">
    <source>
        <dbReference type="ARBA" id="ARBA00004370"/>
    </source>
</evidence>
<evidence type="ECO:0000256" key="15">
    <source>
        <dbReference type="SAM" id="Coils"/>
    </source>
</evidence>
<dbReference type="GO" id="GO:0000155">
    <property type="term" value="F:phosphorelay sensor kinase activity"/>
    <property type="evidence" value="ECO:0007669"/>
    <property type="project" value="InterPro"/>
</dbReference>
<dbReference type="GO" id="GO:0005524">
    <property type="term" value="F:ATP binding"/>
    <property type="evidence" value="ECO:0007669"/>
    <property type="project" value="UniProtKB-KW"/>
</dbReference>
<dbReference type="Gene3D" id="1.10.287.130">
    <property type="match status" value="1"/>
</dbReference>
<dbReference type="InterPro" id="IPR036890">
    <property type="entry name" value="HATPase_C_sf"/>
</dbReference>
<dbReference type="Pfam" id="PF02518">
    <property type="entry name" value="HATPase_c"/>
    <property type="match status" value="1"/>
</dbReference>
<keyword evidence="11" id="KW-1133">Transmembrane helix</keyword>
<evidence type="ECO:0000256" key="6">
    <source>
        <dbReference type="ARBA" id="ARBA00022679"/>
    </source>
</evidence>
<evidence type="ECO:0000256" key="13">
    <source>
        <dbReference type="ARBA" id="ARBA00023136"/>
    </source>
</evidence>
<reference evidence="18" key="1">
    <citation type="submission" date="2016-10" db="EMBL/GenBank/DDBJ databases">
        <authorList>
            <person name="Varghese N."/>
            <person name="Submissions S."/>
        </authorList>
    </citation>
    <scope>NUCLEOTIDE SEQUENCE [LARGE SCALE GENOMIC DNA]</scope>
    <source>
        <strain evidence="18">Z-7934</strain>
    </source>
</reference>
<dbReference type="SMART" id="SM00387">
    <property type="entry name" value="HATPase_c"/>
    <property type="match status" value="1"/>
</dbReference>
<evidence type="ECO:0000313" key="17">
    <source>
        <dbReference type="EMBL" id="SFH68604.1"/>
    </source>
</evidence>
<dbReference type="EC" id="2.7.13.3" evidence="4"/>
<dbReference type="RefSeq" id="WP_093370374.1">
    <property type="nucleotide sequence ID" value="NZ_FOQA01000002.1"/>
</dbReference>
<evidence type="ECO:0000256" key="1">
    <source>
        <dbReference type="ARBA" id="ARBA00000085"/>
    </source>
</evidence>
<dbReference type="FunFam" id="3.30.565.10:FF:000010">
    <property type="entry name" value="Sensor histidine kinase RcsC"/>
    <property type="match status" value="1"/>
</dbReference>
<dbReference type="InterPro" id="IPR003661">
    <property type="entry name" value="HisK_dim/P_dom"/>
</dbReference>
<dbReference type="SUPFAM" id="SSF47384">
    <property type="entry name" value="Homodimeric domain of signal transducing histidine kinase"/>
    <property type="match status" value="1"/>
</dbReference>
<evidence type="ECO:0000256" key="14">
    <source>
        <dbReference type="ARBA" id="ARBA00074306"/>
    </source>
</evidence>
<evidence type="ECO:0000256" key="4">
    <source>
        <dbReference type="ARBA" id="ARBA00012438"/>
    </source>
</evidence>
<keyword evidence="15" id="KW-0175">Coiled coil</keyword>
<dbReference type="OrthoDB" id="9813394at2"/>
<feature type="coiled-coil region" evidence="15">
    <location>
        <begin position="176"/>
        <end position="213"/>
    </location>
</feature>
<keyword evidence="13" id="KW-0472">Membrane</keyword>
<dbReference type="PANTHER" id="PTHR43047">
    <property type="entry name" value="TWO-COMPONENT HISTIDINE PROTEIN KINASE"/>
    <property type="match status" value="1"/>
</dbReference>
<organism evidence="17 18">
    <name type="scientific">Tindallia magadiensis</name>
    <dbReference type="NCBI Taxonomy" id="69895"/>
    <lineage>
        <taxon>Bacteria</taxon>
        <taxon>Bacillati</taxon>
        <taxon>Bacillota</taxon>
        <taxon>Clostridia</taxon>
        <taxon>Peptostreptococcales</taxon>
        <taxon>Tindalliaceae</taxon>
        <taxon>Tindallia</taxon>
    </lineage>
</organism>
<keyword evidence="10" id="KW-0067">ATP-binding</keyword>
<dbReference type="InterPro" id="IPR036097">
    <property type="entry name" value="HisK_dim/P_sf"/>
</dbReference>
<accession>A0A1I3C238</accession>
<feature type="domain" description="Histidine kinase" evidence="16">
    <location>
        <begin position="213"/>
        <end position="434"/>
    </location>
</feature>
<keyword evidence="7" id="KW-0812">Transmembrane</keyword>
<gene>
    <name evidence="17" type="ORF">SAMN05192551_102162</name>
</gene>
<dbReference type="InterPro" id="IPR004358">
    <property type="entry name" value="Sig_transdc_His_kin-like_C"/>
</dbReference>
<keyword evidence="12" id="KW-0902">Two-component regulatory system</keyword>
<evidence type="ECO:0000256" key="10">
    <source>
        <dbReference type="ARBA" id="ARBA00022840"/>
    </source>
</evidence>
<evidence type="ECO:0000256" key="8">
    <source>
        <dbReference type="ARBA" id="ARBA00022741"/>
    </source>
</evidence>
<dbReference type="PROSITE" id="PS50109">
    <property type="entry name" value="HIS_KIN"/>
    <property type="match status" value="1"/>
</dbReference>
<evidence type="ECO:0000259" key="16">
    <source>
        <dbReference type="PROSITE" id="PS50109"/>
    </source>
</evidence>
<name>A0A1I3C238_9FIRM</name>
<dbReference type="Gene3D" id="3.30.565.10">
    <property type="entry name" value="Histidine kinase-like ATPase, C-terminal domain"/>
    <property type="match status" value="1"/>
</dbReference>
<dbReference type="STRING" id="69895.SAMN05192551_102162"/>
<keyword evidence="6" id="KW-0808">Transferase</keyword>
<evidence type="ECO:0000256" key="5">
    <source>
        <dbReference type="ARBA" id="ARBA00022553"/>
    </source>
</evidence>
<dbReference type="CDD" id="cd00082">
    <property type="entry name" value="HisKA"/>
    <property type="match status" value="1"/>
</dbReference>
<dbReference type="FunFam" id="1.10.287.130:FF:000004">
    <property type="entry name" value="Ethylene receptor 1"/>
    <property type="match status" value="1"/>
</dbReference>
<dbReference type="InterPro" id="IPR003594">
    <property type="entry name" value="HATPase_dom"/>
</dbReference>
<dbReference type="InterPro" id="IPR005467">
    <property type="entry name" value="His_kinase_dom"/>
</dbReference>
<dbReference type="SUPFAM" id="SSF55785">
    <property type="entry name" value="PYP-like sensor domain (PAS domain)"/>
    <property type="match status" value="1"/>
</dbReference>
<keyword evidence="8" id="KW-0547">Nucleotide-binding</keyword>
<dbReference type="Gene3D" id="3.30.450.20">
    <property type="entry name" value="PAS domain"/>
    <property type="match status" value="1"/>
</dbReference>
<proteinExistence type="inferred from homology"/>
<dbReference type="AlphaFoldDB" id="A0A1I3C238"/>
<comment type="catalytic activity">
    <reaction evidence="1">
        <text>ATP + protein L-histidine = ADP + protein N-phospho-L-histidine.</text>
        <dbReference type="EC" id="2.7.13.3"/>
    </reaction>
</comment>
<keyword evidence="9 17" id="KW-0418">Kinase</keyword>
<evidence type="ECO:0000256" key="7">
    <source>
        <dbReference type="ARBA" id="ARBA00022692"/>
    </source>
</evidence>
<evidence type="ECO:0000313" key="18">
    <source>
        <dbReference type="Proteomes" id="UP000199287"/>
    </source>
</evidence>
<evidence type="ECO:0000256" key="3">
    <source>
        <dbReference type="ARBA" id="ARBA00006402"/>
    </source>
</evidence>
<keyword evidence="5" id="KW-0597">Phosphoprotein</keyword>
<dbReference type="Pfam" id="PF00512">
    <property type="entry name" value="HisKA"/>
    <property type="match status" value="1"/>
</dbReference>
<comment type="subcellular location">
    <subcellularLocation>
        <location evidence="2">Membrane</location>
    </subcellularLocation>
</comment>
<evidence type="ECO:0000256" key="12">
    <source>
        <dbReference type="ARBA" id="ARBA00023012"/>
    </source>
</evidence>
<dbReference type="EMBL" id="FOQA01000002">
    <property type="protein sequence ID" value="SFH68604.1"/>
    <property type="molecule type" value="Genomic_DNA"/>
</dbReference>